<dbReference type="Pfam" id="PF11015">
    <property type="entry name" value="DUF2853"/>
    <property type="match status" value="1"/>
</dbReference>
<evidence type="ECO:0000313" key="1">
    <source>
        <dbReference type="EMBL" id="MFD2519524.1"/>
    </source>
</evidence>
<dbReference type="Proteomes" id="UP001597510">
    <property type="component" value="Unassembled WGS sequence"/>
</dbReference>
<name>A0ABW5J0N0_9BACT</name>
<dbReference type="RefSeq" id="WP_340236734.1">
    <property type="nucleotide sequence ID" value="NZ_JBBEWC010000006.1"/>
</dbReference>
<dbReference type="EMBL" id="JBHULC010000003">
    <property type="protein sequence ID" value="MFD2519524.1"/>
    <property type="molecule type" value="Genomic_DNA"/>
</dbReference>
<organism evidence="1 2">
    <name type="scientific">Emticicia soli</name>
    <dbReference type="NCBI Taxonomy" id="2027878"/>
    <lineage>
        <taxon>Bacteria</taxon>
        <taxon>Pseudomonadati</taxon>
        <taxon>Bacteroidota</taxon>
        <taxon>Cytophagia</taxon>
        <taxon>Cytophagales</taxon>
        <taxon>Leadbetterellaceae</taxon>
        <taxon>Emticicia</taxon>
    </lineage>
</organism>
<dbReference type="SUPFAM" id="SSF158587">
    <property type="entry name" value="Jann4075-like"/>
    <property type="match status" value="1"/>
</dbReference>
<comment type="caution">
    <text evidence="1">The sequence shown here is derived from an EMBL/GenBank/DDBJ whole genome shotgun (WGS) entry which is preliminary data.</text>
</comment>
<sequence length="112" mass="12041">MSKFAEAIETYKEQVAELGLGISEDLLTAVAKGLGPSIYNADSSKVSSSDPEELARVKNNFLIGKLGLTDSPALDAAIDEVVEKLGSSNRNKYRAVVYALLVIKFGKEDLYA</sequence>
<proteinExistence type="predicted"/>
<gene>
    <name evidence="1" type="ORF">ACFSR2_01430</name>
</gene>
<dbReference type="Gene3D" id="1.10.238.120">
    <property type="entry name" value="Jann4075-like"/>
    <property type="match status" value="1"/>
</dbReference>
<keyword evidence="2" id="KW-1185">Reference proteome</keyword>
<evidence type="ECO:0000313" key="2">
    <source>
        <dbReference type="Proteomes" id="UP001597510"/>
    </source>
</evidence>
<dbReference type="InterPro" id="IPR021274">
    <property type="entry name" value="DUF2853"/>
</dbReference>
<dbReference type="InterPro" id="IPR023154">
    <property type="entry name" value="Jann4075-like_sf"/>
</dbReference>
<reference evidence="2" key="1">
    <citation type="journal article" date="2019" name="Int. J. Syst. Evol. Microbiol.">
        <title>The Global Catalogue of Microorganisms (GCM) 10K type strain sequencing project: providing services to taxonomists for standard genome sequencing and annotation.</title>
        <authorList>
            <consortium name="The Broad Institute Genomics Platform"/>
            <consortium name="The Broad Institute Genome Sequencing Center for Infectious Disease"/>
            <person name="Wu L."/>
            <person name="Ma J."/>
        </authorList>
    </citation>
    <scope>NUCLEOTIDE SEQUENCE [LARGE SCALE GENOMIC DNA]</scope>
    <source>
        <strain evidence="2">KCTC 52344</strain>
    </source>
</reference>
<protein>
    <submittedName>
        <fullName evidence="1">DUF2853 family protein</fullName>
    </submittedName>
</protein>
<accession>A0ABW5J0N0</accession>